<dbReference type="Proteomes" id="UP001212841">
    <property type="component" value="Unassembled WGS sequence"/>
</dbReference>
<dbReference type="PANTHER" id="PTHR43827">
    <property type="entry name" value="2,5-DIKETO-D-GLUCONIC ACID REDUCTASE"/>
    <property type="match status" value="1"/>
</dbReference>
<evidence type="ECO:0000313" key="3">
    <source>
        <dbReference type="Proteomes" id="UP001212841"/>
    </source>
</evidence>
<evidence type="ECO:0000313" key="2">
    <source>
        <dbReference type="EMBL" id="KAJ3047155.1"/>
    </source>
</evidence>
<dbReference type="PRINTS" id="PR00069">
    <property type="entry name" value="ALDKETRDTASE"/>
</dbReference>
<feature type="domain" description="NADP-dependent oxidoreductase" evidence="1">
    <location>
        <begin position="3"/>
        <end position="147"/>
    </location>
</feature>
<dbReference type="Gene3D" id="3.20.20.100">
    <property type="entry name" value="NADP-dependent oxidoreductase domain"/>
    <property type="match status" value="1"/>
</dbReference>
<dbReference type="InterPro" id="IPR023210">
    <property type="entry name" value="NADP_OxRdtase_dom"/>
</dbReference>
<keyword evidence="3" id="KW-1185">Reference proteome</keyword>
<dbReference type="PANTHER" id="PTHR43827:SF13">
    <property type="entry name" value="ALDO_KETO REDUCTASE FAMILY PROTEIN"/>
    <property type="match status" value="1"/>
</dbReference>
<dbReference type="InterPro" id="IPR020471">
    <property type="entry name" value="AKR"/>
</dbReference>
<dbReference type="InterPro" id="IPR036812">
    <property type="entry name" value="NAD(P)_OxRdtase_dom_sf"/>
</dbReference>
<name>A0AAD5S7P4_9FUNG</name>
<proteinExistence type="predicted"/>
<dbReference type="CDD" id="cd19071">
    <property type="entry name" value="AKR_AKR1-5-like"/>
    <property type="match status" value="1"/>
</dbReference>
<gene>
    <name evidence="2" type="ORF">HK097_000181</name>
</gene>
<dbReference type="Pfam" id="PF00248">
    <property type="entry name" value="Aldo_ket_red"/>
    <property type="match status" value="1"/>
</dbReference>
<sequence>MDFQAGYRHIDTAEEQVGAAIRASNVPRFEIFVTTKVRNPDQGYGNTLRAFQTSLEKLGLEYIDLYLIHAPVKATRAETWRALEKLKEDGKVRAIDIHHLVELQKYATILPEINQLEITPYLQRREVVKYCQENNIVVEAYSPLTQGHKLKDPPLPAIAQSLNKSPAQVLI</sequence>
<protein>
    <recommendedName>
        <fullName evidence="1">NADP-dependent oxidoreductase domain-containing protein</fullName>
    </recommendedName>
</protein>
<evidence type="ECO:0000259" key="1">
    <source>
        <dbReference type="Pfam" id="PF00248"/>
    </source>
</evidence>
<accession>A0AAD5S7P4</accession>
<comment type="caution">
    <text evidence="2">The sequence shown here is derived from an EMBL/GenBank/DDBJ whole genome shotgun (WGS) entry which is preliminary data.</text>
</comment>
<dbReference type="SUPFAM" id="SSF51430">
    <property type="entry name" value="NAD(P)-linked oxidoreductase"/>
    <property type="match status" value="1"/>
</dbReference>
<dbReference type="AlphaFoldDB" id="A0AAD5S7P4"/>
<dbReference type="GO" id="GO:0016491">
    <property type="term" value="F:oxidoreductase activity"/>
    <property type="evidence" value="ECO:0007669"/>
    <property type="project" value="InterPro"/>
</dbReference>
<organism evidence="2 3">
    <name type="scientific">Rhizophlyctis rosea</name>
    <dbReference type="NCBI Taxonomy" id="64517"/>
    <lineage>
        <taxon>Eukaryota</taxon>
        <taxon>Fungi</taxon>
        <taxon>Fungi incertae sedis</taxon>
        <taxon>Chytridiomycota</taxon>
        <taxon>Chytridiomycota incertae sedis</taxon>
        <taxon>Chytridiomycetes</taxon>
        <taxon>Rhizophlyctidales</taxon>
        <taxon>Rhizophlyctidaceae</taxon>
        <taxon>Rhizophlyctis</taxon>
    </lineage>
</organism>
<dbReference type="EMBL" id="JADGJD010001018">
    <property type="protein sequence ID" value="KAJ3047155.1"/>
    <property type="molecule type" value="Genomic_DNA"/>
</dbReference>
<reference evidence="2" key="1">
    <citation type="submission" date="2020-05" db="EMBL/GenBank/DDBJ databases">
        <title>Phylogenomic resolution of chytrid fungi.</title>
        <authorList>
            <person name="Stajich J.E."/>
            <person name="Amses K."/>
            <person name="Simmons R."/>
            <person name="Seto K."/>
            <person name="Myers J."/>
            <person name="Bonds A."/>
            <person name="Quandt C.A."/>
            <person name="Barry K."/>
            <person name="Liu P."/>
            <person name="Grigoriev I."/>
            <person name="Longcore J.E."/>
            <person name="James T.Y."/>
        </authorList>
    </citation>
    <scope>NUCLEOTIDE SEQUENCE</scope>
    <source>
        <strain evidence="2">JEL0318</strain>
    </source>
</reference>